<evidence type="ECO:0000313" key="2">
    <source>
        <dbReference type="Proteomes" id="UP000236454"/>
    </source>
</evidence>
<sequence>MKKIIPLFSLLLLFSCTQKVEEDEYVYMVFRDTNNEILISEEAKVTEHTNKIFLIKTGSNNQLNYLEREDGKWVGEIEVYRQNSGYYYFDVELEGKAAGRTIMEGSFSGQVDELLNDNYTGETYTISGTLEIKD</sequence>
<dbReference type="STRING" id="477690.SAMN05216474_2428"/>
<reference evidence="1 2" key="1">
    <citation type="submission" date="2016-10" db="EMBL/GenBank/DDBJ databases">
        <authorList>
            <person name="de Groot N.N."/>
        </authorList>
    </citation>
    <scope>NUCLEOTIDE SEQUENCE [LARGE SCALE GENOMIC DNA]</scope>
    <source>
        <strain evidence="1 2">CGMCC 1.7005</strain>
    </source>
</reference>
<evidence type="ECO:0000313" key="1">
    <source>
        <dbReference type="EMBL" id="SFT80482.1"/>
    </source>
</evidence>
<dbReference type="Proteomes" id="UP000236454">
    <property type="component" value="Unassembled WGS sequence"/>
</dbReference>
<proteinExistence type="predicted"/>
<gene>
    <name evidence="1" type="ORF">SAMN05216474_2428</name>
</gene>
<evidence type="ECO:0008006" key="3">
    <source>
        <dbReference type="Google" id="ProtNLM"/>
    </source>
</evidence>
<dbReference type="EMBL" id="FPAS01000004">
    <property type="protein sequence ID" value="SFT80482.1"/>
    <property type="molecule type" value="Genomic_DNA"/>
</dbReference>
<protein>
    <recommendedName>
        <fullName evidence="3">Lipoprotein</fullName>
    </recommendedName>
</protein>
<keyword evidence="2" id="KW-1185">Reference proteome</keyword>
<organism evidence="1 2">
    <name type="scientific">Lishizhenia tianjinensis</name>
    <dbReference type="NCBI Taxonomy" id="477690"/>
    <lineage>
        <taxon>Bacteria</taxon>
        <taxon>Pseudomonadati</taxon>
        <taxon>Bacteroidota</taxon>
        <taxon>Flavobacteriia</taxon>
        <taxon>Flavobacteriales</taxon>
        <taxon>Crocinitomicaceae</taxon>
        <taxon>Lishizhenia</taxon>
    </lineage>
</organism>
<dbReference type="RefSeq" id="WP_139230357.1">
    <property type="nucleotide sequence ID" value="NZ_FPAS01000004.1"/>
</dbReference>
<dbReference type="PROSITE" id="PS51257">
    <property type="entry name" value="PROKAR_LIPOPROTEIN"/>
    <property type="match status" value="1"/>
</dbReference>
<name>A0A1I7B019_9FLAO</name>
<accession>A0A1I7B019</accession>
<dbReference type="AlphaFoldDB" id="A0A1I7B019"/>